<protein>
    <submittedName>
        <fullName evidence="2">GNAT family N-acetyltransferase</fullName>
    </submittedName>
</protein>
<dbReference type="InterPro" id="IPR016181">
    <property type="entry name" value="Acyl_CoA_acyltransferase"/>
</dbReference>
<evidence type="ECO:0000259" key="1">
    <source>
        <dbReference type="PROSITE" id="PS51186"/>
    </source>
</evidence>
<organism evidence="2 3">
    <name type="scientific">Chryseobacterium paridis</name>
    <dbReference type="NCBI Taxonomy" id="2800328"/>
    <lineage>
        <taxon>Bacteria</taxon>
        <taxon>Pseudomonadati</taxon>
        <taxon>Bacteroidota</taxon>
        <taxon>Flavobacteriia</taxon>
        <taxon>Flavobacteriales</taxon>
        <taxon>Weeksellaceae</taxon>
        <taxon>Chryseobacterium group</taxon>
        <taxon>Chryseobacterium</taxon>
    </lineage>
</organism>
<proteinExistence type="predicted"/>
<dbReference type="EMBL" id="JAENHK010000001">
    <property type="protein sequence ID" value="MBK1894621.1"/>
    <property type="molecule type" value="Genomic_DNA"/>
</dbReference>
<dbReference type="InterPro" id="IPR051531">
    <property type="entry name" value="N-acetyltransferase"/>
</dbReference>
<sequence length="168" mass="19507">METTERLILRKPEKEDFERFFEINKDPQTNLYNPNGPMSLEKAENTFNRMLEHWNQNNFGGWAVLEKENPEKIIGFGGLSYKMYGEDEKLNLGYRFAPEAWGKGYATEFSKKTIDFGFNNLDKKEIFGVVRPDNIASIKVLEKAGMEQTGKLNDIPDQPESLVYRIQK</sequence>
<keyword evidence="3" id="KW-1185">Reference proteome</keyword>
<evidence type="ECO:0000313" key="3">
    <source>
        <dbReference type="Proteomes" id="UP000628669"/>
    </source>
</evidence>
<name>A0ABS1FQC2_9FLAO</name>
<feature type="domain" description="N-acetyltransferase" evidence="1">
    <location>
        <begin position="7"/>
        <end position="168"/>
    </location>
</feature>
<dbReference type="PANTHER" id="PTHR43792:SF1">
    <property type="entry name" value="N-ACETYLTRANSFERASE DOMAIN-CONTAINING PROTEIN"/>
    <property type="match status" value="1"/>
</dbReference>
<dbReference type="Gene3D" id="3.40.630.30">
    <property type="match status" value="1"/>
</dbReference>
<dbReference type="Proteomes" id="UP000628669">
    <property type="component" value="Unassembled WGS sequence"/>
</dbReference>
<dbReference type="SUPFAM" id="SSF55729">
    <property type="entry name" value="Acyl-CoA N-acyltransferases (Nat)"/>
    <property type="match status" value="1"/>
</dbReference>
<dbReference type="RefSeq" id="WP_200242378.1">
    <property type="nucleotide sequence ID" value="NZ_JAENHK010000001.1"/>
</dbReference>
<dbReference type="PANTHER" id="PTHR43792">
    <property type="entry name" value="GNAT FAMILY, PUTATIVE (AFU_ORTHOLOGUE AFUA_3G00765)-RELATED-RELATED"/>
    <property type="match status" value="1"/>
</dbReference>
<comment type="caution">
    <text evidence="2">The sequence shown here is derived from an EMBL/GenBank/DDBJ whole genome shotgun (WGS) entry which is preliminary data.</text>
</comment>
<evidence type="ECO:0000313" key="2">
    <source>
        <dbReference type="EMBL" id="MBK1894621.1"/>
    </source>
</evidence>
<dbReference type="PROSITE" id="PS51186">
    <property type="entry name" value="GNAT"/>
    <property type="match status" value="1"/>
</dbReference>
<dbReference type="Pfam" id="PF13302">
    <property type="entry name" value="Acetyltransf_3"/>
    <property type="match status" value="1"/>
</dbReference>
<reference evidence="3" key="1">
    <citation type="submission" date="2021-01" db="EMBL/GenBank/DDBJ databases">
        <title>Genome public.</title>
        <authorList>
            <person name="Liu C."/>
            <person name="Sun Q."/>
        </authorList>
    </citation>
    <scope>NUCLEOTIDE SEQUENCE [LARGE SCALE GENOMIC DNA]</scope>
    <source>
        <strain evidence="3">YIM B02567</strain>
    </source>
</reference>
<dbReference type="InterPro" id="IPR000182">
    <property type="entry name" value="GNAT_dom"/>
</dbReference>
<accession>A0ABS1FQC2</accession>
<gene>
    <name evidence="2" type="ORF">JHL15_02485</name>
</gene>